<dbReference type="GO" id="GO:0003677">
    <property type="term" value="F:DNA binding"/>
    <property type="evidence" value="ECO:0007669"/>
    <property type="project" value="UniProtKB-KW"/>
</dbReference>
<reference evidence="3" key="1">
    <citation type="submission" date="2020-10" db="EMBL/GenBank/DDBJ databases">
        <authorList>
            <person name="Gilroy R."/>
        </authorList>
    </citation>
    <scope>NUCLEOTIDE SEQUENCE</scope>
    <source>
        <strain evidence="3">CHK186-9395</strain>
    </source>
</reference>
<reference evidence="3" key="2">
    <citation type="journal article" date="2021" name="PeerJ">
        <title>Extensive microbial diversity within the chicken gut microbiome revealed by metagenomics and culture.</title>
        <authorList>
            <person name="Gilroy R."/>
            <person name="Ravi A."/>
            <person name="Getino M."/>
            <person name="Pursley I."/>
            <person name="Horton D.L."/>
            <person name="Alikhan N.F."/>
            <person name="Baker D."/>
            <person name="Gharbi K."/>
            <person name="Hall N."/>
            <person name="Watson M."/>
            <person name="Adriaenssens E.M."/>
            <person name="Foster-Nyarko E."/>
            <person name="Jarju S."/>
            <person name="Secka A."/>
            <person name="Antonio M."/>
            <person name="Oren A."/>
            <person name="Chaudhuri R.R."/>
            <person name="La Ragione R."/>
            <person name="Hildebrand F."/>
            <person name="Pallen M.J."/>
        </authorList>
    </citation>
    <scope>NUCLEOTIDE SEQUENCE</scope>
    <source>
        <strain evidence="3">CHK186-9395</strain>
    </source>
</reference>
<accession>A0A9D1SYP8</accession>
<evidence type="ECO:0000313" key="4">
    <source>
        <dbReference type="Proteomes" id="UP000886861"/>
    </source>
</evidence>
<name>A0A9D1SYP8_9FIRM</name>
<dbReference type="Gene3D" id="1.10.260.40">
    <property type="entry name" value="lambda repressor-like DNA-binding domains"/>
    <property type="match status" value="1"/>
</dbReference>
<dbReference type="InterPro" id="IPR001387">
    <property type="entry name" value="Cro/C1-type_HTH"/>
</dbReference>
<keyword evidence="1" id="KW-0238">DNA-binding</keyword>
<dbReference type="PANTHER" id="PTHR46558">
    <property type="entry name" value="TRACRIPTIONAL REGULATORY PROTEIN-RELATED-RELATED"/>
    <property type="match status" value="1"/>
</dbReference>
<dbReference type="Proteomes" id="UP000886861">
    <property type="component" value="Unassembled WGS sequence"/>
</dbReference>
<dbReference type="SUPFAM" id="SSF47413">
    <property type="entry name" value="lambda repressor-like DNA-binding domains"/>
    <property type="match status" value="1"/>
</dbReference>
<dbReference type="EMBL" id="DVOJ01000018">
    <property type="protein sequence ID" value="HIV01913.1"/>
    <property type="molecule type" value="Genomic_DNA"/>
</dbReference>
<dbReference type="InterPro" id="IPR010982">
    <property type="entry name" value="Lambda_DNA-bd_dom_sf"/>
</dbReference>
<comment type="caution">
    <text evidence="3">The sequence shown here is derived from an EMBL/GenBank/DDBJ whole genome shotgun (WGS) entry which is preliminary data.</text>
</comment>
<organism evidence="3 4">
    <name type="scientific">Candidatus Caccopulliclostridium gallistercoris</name>
    <dbReference type="NCBI Taxonomy" id="2840719"/>
    <lineage>
        <taxon>Bacteria</taxon>
        <taxon>Bacillati</taxon>
        <taxon>Bacillota</taxon>
        <taxon>Clostridia</taxon>
        <taxon>Candidatus Caccopulliclostridium</taxon>
    </lineage>
</organism>
<gene>
    <name evidence="3" type="ORF">IAA62_05130</name>
</gene>
<dbReference type="CDD" id="cd00093">
    <property type="entry name" value="HTH_XRE"/>
    <property type="match status" value="1"/>
</dbReference>
<proteinExistence type="predicted"/>
<dbReference type="SMART" id="SM00530">
    <property type="entry name" value="HTH_XRE"/>
    <property type="match status" value="1"/>
</dbReference>
<evidence type="ECO:0000313" key="3">
    <source>
        <dbReference type="EMBL" id="HIV01913.1"/>
    </source>
</evidence>
<evidence type="ECO:0000259" key="2">
    <source>
        <dbReference type="PROSITE" id="PS50943"/>
    </source>
</evidence>
<evidence type="ECO:0000256" key="1">
    <source>
        <dbReference type="ARBA" id="ARBA00023125"/>
    </source>
</evidence>
<sequence>MENKFKNNLKLLRQEKGIGQVELAKKLGVSKGIISLWENGLREPSMSSLIEIAKFFNVSIDFLVGLTI</sequence>
<dbReference type="Pfam" id="PF01381">
    <property type="entry name" value="HTH_3"/>
    <property type="match status" value="1"/>
</dbReference>
<protein>
    <submittedName>
        <fullName evidence="3">Helix-turn-helix transcriptional regulator</fullName>
    </submittedName>
</protein>
<feature type="domain" description="HTH cro/C1-type" evidence="2">
    <location>
        <begin position="9"/>
        <end position="63"/>
    </location>
</feature>
<dbReference type="PROSITE" id="PS50943">
    <property type="entry name" value="HTH_CROC1"/>
    <property type="match status" value="1"/>
</dbReference>
<dbReference type="AlphaFoldDB" id="A0A9D1SYP8"/>
<dbReference type="PANTHER" id="PTHR46558:SF11">
    <property type="entry name" value="HTH-TYPE TRANSCRIPTIONAL REGULATOR XRE"/>
    <property type="match status" value="1"/>
</dbReference>